<evidence type="ECO:0000256" key="2">
    <source>
        <dbReference type="SAM" id="SignalP"/>
    </source>
</evidence>
<feature type="region of interest" description="Disordered" evidence="1">
    <location>
        <begin position="23"/>
        <end position="61"/>
    </location>
</feature>
<evidence type="ECO:0000313" key="3">
    <source>
        <dbReference type="EMBL" id="SFJ16276.1"/>
    </source>
</evidence>
<reference evidence="3 4" key="1">
    <citation type="submission" date="2016-10" db="EMBL/GenBank/DDBJ databases">
        <authorList>
            <person name="de Groot N.N."/>
        </authorList>
    </citation>
    <scope>NUCLEOTIDE SEQUENCE [LARGE SCALE GENOMIC DNA]</scope>
    <source>
        <strain evidence="3 4">LMG 23650</strain>
    </source>
</reference>
<protein>
    <recommendedName>
        <fullName evidence="5">Lipoprotein-attachment site-containing protein</fullName>
    </recommendedName>
</protein>
<dbReference type="RefSeq" id="WP_091014706.1">
    <property type="nucleotide sequence ID" value="NZ_CP041745.1"/>
</dbReference>
<dbReference type="PROSITE" id="PS51257">
    <property type="entry name" value="PROKAR_LIPOPROTEIN"/>
    <property type="match status" value="1"/>
</dbReference>
<evidence type="ECO:0000313" key="4">
    <source>
        <dbReference type="Proteomes" id="UP000199548"/>
    </source>
</evidence>
<gene>
    <name evidence="3" type="ORF">SAMN05192543_105625</name>
</gene>
<evidence type="ECO:0000256" key="1">
    <source>
        <dbReference type="SAM" id="MobiDB-lite"/>
    </source>
</evidence>
<sequence>MNRAAWLVPLFSSLILSVAGCADGSSTAHRTPPKDPPDYHGVPTDDRPPAIATPSAADTPK</sequence>
<keyword evidence="2" id="KW-0732">Signal</keyword>
<dbReference type="Proteomes" id="UP000199548">
    <property type="component" value="Unassembled WGS sequence"/>
</dbReference>
<feature type="compositionally biased region" description="Basic and acidic residues" evidence="1">
    <location>
        <begin position="32"/>
        <end position="48"/>
    </location>
</feature>
<feature type="chain" id="PRO_5011549747" description="Lipoprotein-attachment site-containing protein" evidence="2">
    <location>
        <begin position="22"/>
        <end position="61"/>
    </location>
</feature>
<dbReference type="AlphaFoldDB" id="A0A1I3P5G0"/>
<evidence type="ECO:0008006" key="5">
    <source>
        <dbReference type="Google" id="ProtNLM"/>
    </source>
</evidence>
<proteinExistence type="predicted"/>
<dbReference type="EMBL" id="FOQU01000005">
    <property type="protein sequence ID" value="SFJ16276.1"/>
    <property type="molecule type" value="Genomic_DNA"/>
</dbReference>
<name>A0A1I3P5G0_9BURK</name>
<organism evidence="3 4">
    <name type="scientific">Paraburkholderia megapolitana</name>
    <dbReference type="NCBI Taxonomy" id="420953"/>
    <lineage>
        <taxon>Bacteria</taxon>
        <taxon>Pseudomonadati</taxon>
        <taxon>Pseudomonadota</taxon>
        <taxon>Betaproteobacteria</taxon>
        <taxon>Burkholderiales</taxon>
        <taxon>Burkholderiaceae</taxon>
        <taxon>Paraburkholderia</taxon>
    </lineage>
</organism>
<feature type="signal peptide" evidence="2">
    <location>
        <begin position="1"/>
        <end position="21"/>
    </location>
</feature>
<dbReference type="OrthoDB" id="9019332at2"/>
<accession>A0A1I3P5G0</accession>
<keyword evidence="4" id="KW-1185">Reference proteome</keyword>